<keyword evidence="4" id="KW-1185">Reference proteome</keyword>
<comment type="caution">
    <text evidence="2">The sequence shown here is derived from an EMBL/GenBank/DDBJ whole genome shotgun (WGS) entry which is preliminary data.</text>
</comment>
<evidence type="ECO:0000313" key="4">
    <source>
        <dbReference type="Proteomes" id="UP000663829"/>
    </source>
</evidence>
<proteinExistence type="predicted"/>
<feature type="transmembrane region" description="Helical" evidence="1">
    <location>
        <begin position="82"/>
        <end position="105"/>
    </location>
</feature>
<keyword evidence="1" id="KW-1133">Transmembrane helix</keyword>
<sequence length="132" mass="14720">CDRFIIPKAPVKVGTPINLIYNQSVNPDYKKLINLQEALANETHWAKLPYISSDMQVILDFIASTPKPVAIHDFKIWSDQPISYTTIAMLGTLISTVIVLIFCIYSRKKTGGPNTNITISMPAMKKLLAQEA</sequence>
<organism evidence="2 4">
    <name type="scientific">Didymodactylos carnosus</name>
    <dbReference type="NCBI Taxonomy" id="1234261"/>
    <lineage>
        <taxon>Eukaryota</taxon>
        <taxon>Metazoa</taxon>
        <taxon>Spiralia</taxon>
        <taxon>Gnathifera</taxon>
        <taxon>Rotifera</taxon>
        <taxon>Eurotatoria</taxon>
        <taxon>Bdelloidea</taxon>
        <taxon>Philodinida</taxon>
        <taxon>Philodinidae</taxon>
        <taxon>Didymodactylos</taxon>
    </lineage>
</organism>
<gene>
    <name evidence="2" type="ORF">GPM918_LOCUS44081</name>
    <name evidence="3" type="ORF">SRO942_LOCUS45785</name>
</gene>
<protein>
    <submittedName>
        <fullName evidence="2">Uncharacterized protein</fullName>
    </submittedName>
</protein>
<dbReference type="Proteomes" id="UP000681722">
    <property type="component" value="Unassembled WGS sequence"/>
</dbReference>
<dbReference type="Proteomes" id="UP000663829">
    <property type="component" value="Unassembled WGS sequence"/>
</dbReference>
<dbReference type="AlphaFoldDB" id="A0A816CZQ1"/>
<evidence type="ECO:0000256" key="1">
    <source>
        <dbReference type="SAM" id="Phobius"/>
    </source>
</evidence>
<evidence type="ECO:0000313" key="2">
    <source>
        <dbReference type="EMBL" id="CAF1626703.1"/>
    </source>
</evidence>
<keyword evidence="1" id="KW-0812">Transmembrane</keyword>
<dbReference type="EMBL" id="CAJOBC010109846">
    <property type="protein sequence ID" value="CAF4521415.1"/>
    <property type="molecule type" value="Genomic_DNA"/>
</dbReference>
<keyword evidence="1" id="KW-0472">Membrane</keyword>
<accession>A0A816CZQ1</accession>
<name>A0A816CZQ1_9BILA</name>
<evidence type="ECO:0000313" key="3">
    <source>
        <dbReference type="EMBL" id="CAF4521415.1"/>
    </source>
</evidence>
<feature type="non-terminal residue" evidence="2">
    <location>
        <position position="1"/>
    </location>
</feature>
<dbReference type="EMBL" id="CAJNOQ010042306">
    <property type="protein sequence ID" value="CAF1626703.1"/>
    <property type="molecule type" value="Genomic_DNA"/>
</dbReference>
<reference evidence="2" key="1">
    <citation type="submission" date="2021-02" db="EMBL/GenBank/DDBJ databases">
        <authorList>
            <person name="Nowell W R."/>
        </authorList>
    </citation>
    <scope>NUCLEOTIDE SEQUENCE</scope>
</reference>